<protein>
    <submittedName>
        <fullName evidence="6">DNA-binding XRE family transcriptional regulator</fullName>
    </submittedName>
</protein>
<keyword evidence="2 6" id="KW-0238">DNA-binding</keyword>
<dbReference type="PANTHER" id="PTHR46797">
    <property type="entry name" value="HTH-TYPE TRANSCRIPTIONAL REGULATOR"/>
    <property type="match status" value="1"/>
</dbReference>
<dbReference type="PANTHER" id="PTHR46797:SF23">
    <property type="entry name" value="HTH-TYPE TRANSCRIPTIONAL REGULATOR SUTR"/>
    <property type="match status" value="1"/>
</dbReference>
<dbReference type="InterPro" id="IPR010982">
    <property type="entry name" value="Lambda_DNA-bd_dom_sf"/>
</dbReference>
<dbReference type="Proteomes" id="UP001166402">
    <property type="component" value="Unassembled WGS sequence"/>
</dbReference>
<dbReference type="PROSITE" id="PS50943">
    <property type="entry name" value="HTH_CROC1"/>
    <property type="match status" value="2"/>
</dbReference>
<dbReference type="SMART" id="SM00530">
    <property type="entry name" value="HTH_XRE"/>
    <property type="match status" value="2"/>
</dbReference>
<evidence type="ECO:0000256" key="1">
    <source>
        <dbReference type="ARBA" id="ARBA00023015"/>
    </source>
</evidence>
<evidence type="ECO:0000259" key="5">
    <source>
        <dbReference type="PROSITE" id="PS50943"/>
    </source>
</evidence>
<keyword evidence="7" id="KW-1185">Reference proteome</keyword>
<dbReference type="EMBL" id="JAGGLT010000002">
    <property type="protein sequence ID" value="MBP2070804.1"/>
    <property type="molecule type" value="Genomic_DNA"/>
</dbReference>
<feature type="domain" description="HTH cro/C1-type" evidence="5">
    <location>
        <begin position="197"/>
        <end position="239"/>
    </location>
</feature>
<dbReference type="Pfam" id="PF01381">
    <property type="entry name" value="HTH_3"/>
    <property type="match status" value="1"/>
</dbReference>
<dbReference type="CDD" id="cd00093">
    <property type="entry name" value="HTH_XRE"/>
    <property type="match status" value="2"/>
</dbReference>
<evidence type="ECO:0000313" key="6">
    <source>
        <dbReference type="EMBL" id="MBP2070804.1"/>
    </source>
</evidence>
<keyword evidence="3" id="KW-0804">Transcription</keyword>
<proteinExistence type="predicted"/>
<name>A0ABS4NC73_9THEO</name>
<evidence type="ECO:0000256" key="3">
    <source>
        <dbReference type="ARBA" id="ARBA00023163"/>
    </source>
</evidence>
<accession>A0ABS4NC73</accession>
<feature type="domain" description="HTH cro/C1-type" evidence="5">
    <location>
        <begin position="90"/>
        <end position="144"/>
    </location>
</feature>
<dbReference type="InterPro" id="IPR001387">
    <property type="entry name" value="Cro/C1-type_HTH"/>
</dbReference>
<dbReference type="Gene3D" id="1.10.260.40">
    <property type="entry name" value="lambda repressor-like DNA-binding domains"/>
    <property type="match status" value="2"/>
</dbReference>
<keyword evidence="4" id="KW-0175">Coiled coil</keyword>
<dbReference type="InterPro" id="IPR050807">
    <property type="entry name" value="TransReg_Diox_bact_type"/>
</dbReference>
<dbReference type="SUPFAM" id="SSF47413">
    <property type="entry name" value="lambda repressor-like DNA-binding domains"/>
    <property type="match status" value="2"/>
</dbReference>
<organism evidence="6 7">
    <name type="scientific">Thermoanaerobacterium butyriciformans</name>
    <dbReference type="NCBI Taxonomy" id="1702242"/>
    <lineage>
        <taxon>Bacteria</taxon>
        <taxon>Bacillati</taxon>
        <taxon>Bacillota</taxon>
        <taxon>Clostridia</taxon>
        <taxon>Thermoanaerobacterales</taxon>
        <taxon>Thermoanaerobacteraceae</taxon>
        <taxon>Thermoanaerobacterium</taxon>
    </lineage>
</organism>
<dbReference type="RefSeq" id="WP_209452776.1">
    <property type="nucleotide sequence ID" value="NZ_JAGGLT010000002.1"/>
</dbReference>
<evidence type="ECO:0000256" key="2">
    <source>
        <dbReference type="ARBA" id="ARBA00023125"/>
    </source>
</evidence>
<gene>
    <name evidence="6" type="ORF">J2Z80_000302</name>
</gene>
<evidence type="ECO:0000256" key="4">
    <source>
        <dbReference type="SAM" id="Coils"/>
    </source>
</evidence>
<dbReference type="GO" id="GO:0003677">
    <property type="term" value="F:DNA binding"/>
    <property type="evidence" value="ECO:0007669"/>
    <property type="project" value="UniProtKB-KW"/>
</dbReference>
<keyword evidence="1" id="KW-0805">Transcription regulation</keyword>
<evidence type="ECO:0000313" key="7">
    <source>
        <dbReference type="Proteomes" id="UP001166402"/>
    </source>
</evidence>
<feature type="coiled-coil region" evidence="4">
    <location>
        <begin position="51"/>
        <end position="78"/>
    </location>
</feature>
<dbReference type="Pfam" id="PF13443">
    <property type="entry name" value="HTH_26"/>
    <property type="match status" value="1"/>
</dbReference>
<comment type="caution">
    <text evidence="6">The sequence shown here is derived from an EMBL/GenBank/DDBJ whole genome shotgun (WGS) entry which is preliminary data.</text>
</comment>
<sequence length="243" mass="28386">MAERRCPVCGSELVTVYKTFEIDGKEKVKNVPVIMCPKCNISLVNTDLLINITERSELENKNEILEELKEAKTDEEIRNVLKQYKFQNHIREILNEKKLSYHWLAYVLDISSSYIRDIVKNNRAIKIKTALKIAYALEVDINKLYTLEKENKDTSKSAIYICKLTERDEKLKEELKKFDVKCYINDVLKEKGIQEIQLARRIGVSKQSMHKMISVTKENMTIETALKMSYALNVDINRIFTLE</sequence>
<reference evidence="6" key="1">
    <citation type="submission" date="2021-03" db="EMBL/GenBank/DDBJ databases">
        <title>Genomic Encyclopedia of Type Strains, Phase IV (KMG-IV): sequencing the most valuable type-strain genomes for metagenomic binning, comparative biology and taxonomic classification.</title>
        <authorList>
            <person name="Goeker M."/>
        </authorList>
    </citation>
    <scope>NUCLEOTIDE SEQUENCE</scope>
    <source>
        <strain evidence="6">DSM 101588</strain>
    </source>
</reference>